<sequence length="215" mass="22390">MDRRRQPRKRGAGWEGRLLAALSYPANLIFGAVAALALALPVITALASAIALARAFRSWSHDDDDRVFTNTFREFAATWRRSLPLSVVATLVLGVIAADLVFLAYQLSDGGSGVGVIVGAMALPVAAVCPLYALAVAAAAAALPDATARGWLGGAGRLMFSSPGRSFGVFAVAAATAAIGVILPTLLPFIVFALPVYAAVRLWLPRPPEAAGPRR</sequence>
<name>A0ABP7AKM0_9MICO</name>
<evidence type="ECO:0000313" key="3">
    <source>
        <dbReference type="Proteomes" id="UP001501697"/>
    </source>
</evidence>
<keyword evidence="1" id="KW-1133">Transmembrane helix</keyword>
<protein>
    <recommendedName>
        <fullName evidence="4">DUF624 domain-containing protein</fullName>
    </recommendedName>
</protein>
<feature type="transmembrane region" description="Helical" evidence="1">
    <location>
        <begin position="83"/>
        <end position="105"/>
    </location>
</feature>
<accession>A0ABP7AKM0</accession>
<dbReference type="RefSeq" id="WP_344737637.1">
    <property type="nucleotide sequence ID" value="NZ_BAAAYU010000005.1"/>
</dbReference>
<feature type="transmembrane region" description="Helical" evidence="1">
    <location>
        <begin position="28"/>
        <end position="52"/>
    </location>
</feature>
<evidence type="ECO:0000256" key="1">
    <source>
        <dbReference type="SAM" id="Phobius"/>
    </source>
</evidence>
<gene>
    <name evidence="2" type="ORF">GCM10022200_17670</name>
</gene>
<evidence type="ECO:0000313" key="2">
    <source>
        <dbReference type="EMBL" id="GAA3634886.1"/>
    </source>
</evidence>
<keyword evidence="1" id="KW-0812">Transmembrane</keyword>
<reference evidence="3" key="1">
    <citation type="journal article" date="2019" name="Int. J. Syst. Evol. Microbiol.">
        <title>The Global Catalogue of Microorganisms (GCM) 10K type strain sequencing project: providing services to taxonomists for standard genome sequencing and annotation.</title>
        <authorList>
            <consortium name="The Broad Institute Genomics Platform"/>
            <consortium name="The Broad Institute Genome Sequencing Center for Infectious Disease"/>
            <person name="Wu L."/>
            <person name="Ma J."/>
        </authorList>
    </citation>
    <scope>NUCLEOTIDE SEQUENCE [LARGE SCALE GENOMIC DNA]</scope>
    <source>
        <strain evidence="3">JCM 16544</strain>
    </source>
</reference>
<organism evidence="2 3">
    <name type="scientific">Microbacterium awajiense</name>
    <dbReference type="NCBI Taxonomy" id="415214"/>
    <lineage>
        <taxon>Bacteria</taxon>
        <taxon>Bacillati</taxon>
        <taxon>Actinomycetota</taxon>
        <taxon>Actinomycetes</taxon>
        <taxon>Micrococcales</taxon>
        <taxon>Microbacteriaceae</taxon>
        <taxon>Microbacterium</taxon>
    </lineage>
</organism>
<keyword evidence="1" id="KW-0472">Membrane</keyword>
<comment type="caution">
    <text evidence="2">The sequence shown here is derived from an EMBL/GenBank/DDBJ whole genome shotgun (WGS) entry which is preliminary data.</text>
</comment>
<proteinExistence type="predicted"/>
<dbReference type="EMBL" id="BAAAYU010000005">
    <property type="protein sequence ID" value="GAA3634886.1"/>
    <property type="molecule type" value="Genomic_DNA"/>
</dbReference>
<feature type="transmembrane region" description="Helical" evidence="1">
    <location>
        <begin position="167"/>
        <end position="200"/>
    </location>
</feature>
<evidence type="ECO:0008006" key="4">
    <source>
        <dbReference type="Google" id="ProtNLM"/>
    </source>
</evidence>
<keyword evidence="3" id="KW-1185">Reference proteome</keyword>
<dbReference type="Proteomes" id="UP001501697">
    <property type="component" value="Unassembled WGS sequence"/>
</dbReference>
<feature type="transmembrane region" description="Helical" evidence="1">
    <location>
        <begin position="117"/>
        <end position="143"/>
    </location>
</feature>